<reference evidence="2" key="2">
    <citation type="submission" date="2021-09" db="EMBL/GenBank/DDBJ databases">
        <authorList>
            <person name="Gilroy R."/>
        </authorList>
    </citation>
    <scope>NUCLEOTIDE SEQUENCE</scope>
    <source>
        <strain evidence="2">CHK165-8395</strain>
    </source>
</reference>
<feature type="transmembrane region" description="Helical" evidence="1">
    <location>
        <begin position="7"/>
        <end position="28"/>
    </location>
</feature>
<evidence type="ECO:0000313" key="2">
    <source>
        <dbReference type="EMBL" id="HJF07176.1"/>
    </source>
</evidence>
<dbReference type="EMBL" id="DYXD01000064">
    <property type="protein sequence ID" value="HJF07176.1"/>
    <property type="molecule type" value="Genomic_DNA"/>
</dbReference>
<keyword evidence="1" id="KW-0472">Membrane</keyword>
<evidence type="ECO:0000313" key="3">
    <source>
        <dbReference type="Proteomes" id="UP000718012"/>
    </source>
</evidence>
<keyword evidence="1" id="KW-0812">Transmembrane</keyword>
<accession>A0A921FCE2</accession>
<protein>
    <submittedName>
        <fullName evidence="2">Uncharacterized protein</fullName>
    </submittedName>
</protein>
<proteinExistence type="predicted"/>
<comment type="caution">
    <text evidence="2">The sequence shown here is derived from an EMBL/GenBank/DDBJ whole genome shotgun (WGS) entry which is preliminary data.</text>
</comment>
<sequence length="80" mass="9162">MKKLNIILNIIIVSFVGAFIGYGIYTVWDYKTHPELYVVQSTPWYTSILLYGIFTIIVLLICVVIKVIINHKFKQGNKAA</sequence>
<reference evidence="2" key="1">
    <citation type="journal article" date="2021" name="PeerJ">
        <title>Extensive microbial diversity within the chicken gut microbiome revealed by metagenomics and culture.</title>
        <authorList>
            <person name="Gilroy R."/>
            <person name="Ravi A."/>
            <person name="Getino M."/>
            <person name="Pursley I."/>
            <person name="Horton D.L."/>
            <person name="Alikhan N.F."/>
            <person name="Baker D."/>
            <person name="Gharbi K."/>
            <person name="Hall N."/>
            <person name="Watson M."/>
            <person name="Adriaenssens E.M."/>
            <person name="Foster-Nyarko E."/>
            <person name="Jarju S."/>
            <person name="Secka A."/>
            <person name="Antonio M."/>
            <person name="Oren A."/>
            <person name="Chaudhuri R.R."/>
            <person name="La Ragione R."/>
            <person name="Hildebrand F."/>
            <person name="Pallen M.J."/>
        </authorList>
    </citation>
    <scope>NUCLEOTIDE SEQUENCE</scope>
    <source>
        <strain evidence="2">CHK165-8395</strain>
    </source>
</reference>
<gene>
    <name evidence="2" type="ORF">K8U81_03150</name>
</gene>
<keyword evidence="1" id="KW-1133">Transmembrane helix</keyword>
<name>A0A921FCE2_9BACT</name>
<feature type="transmembrane region" description="Helical" evidence="1">
    <location>
        <begin position="48"/>
        <end position="69"/>
    </location>
</feature>
<evidence type="ECO:0000256" key="1">
    <source>
        <dbReference type="SAM" id="Phobius"/>
    </source>
</evidence>
<dbReference type="Proteomes" id="UP000718012">
    <property type="component" value="Unassembled WGS sequence"/>
</dbReference>
<organism evidence="2 3">
    <name type="scientific">Phocaeicola coprocola</name>
    <dbReference type="NCBI Taxonomy" id="310298"/>
    <lineage>
        <taxon>Bacteria</taxon>
        <taxon>Pseudomonadati</taxon>
        <taxon>Bacteroidota</taxon>
        <taxon>Bacteroidia</taxon>
        <taxon>Bacteroidales</taxon>
        <taxon>Bacteroidaceae</taxon>
        <taxon>Phocaeicola</taxon>
    </lineage>
</organism>
<dbReference type="AlphaFoldDB" id="A0A921FCE2"/>